<feature type="compositionally biased region" description="Polar residues" evidence="2">
    <location>
        <begin position="1137"/>
        <end position="1147"/>
    </location>
</feature>
<keyword evidence="4" id="KW-1185">Reference proteome</keyword>
<feature type="region of interest" description="Disordered" evidence="2">
    <location>
        <begin position="1132"/>
        <end position="1166"/>
    </location>
</feature>
<feature type="compositionally biased region" description="Basic and acidic residues" evidence="2">
    <location>
        <begin position="774"/>
        <end position="789"/>
    </location>
</feature>
<comment type="caution">
    <text evidence="3">The sequence shown here is derived from an EMBL/GenBank/DDBJ whole genome shotgun (WGS) entry which is preliminary data.</text>
</comment>
<evidence type="ECO:0000313" key="4">
    <source>
        <dbReference type="Proteomes" id="UP001396334"/>
    </source>
</evidence>
<feature type="coiled-coil region" evidence="1">
    <location>
        <begin position="399"/>
        <end position="454"/>
    </location>
</feature>
<proteinExistence type="predicted"/>
<dbReference type="CDD" id="cd06503">
    <property type="entry name" value="ATP-synt_Fo_b"/>
    <property type="match status" value="1"/>
</dbReference>
<protein>
    <submittedName>
        <fullName evidence="3">Uncharacterized protein</fullName>
    </submittedName>
</protein>
<dbReference type="PANTHER" id="PTHR35480:SF1">
    <property type="entry name" value="MATERNAL EFFECT EMBRYO ARREST 22"/>
    <property type="match status" value="1"/>
</dbReference>
<name>A0ABR2T224_9ROSI</name>
<reference evidence="3 4" key="1">
    <citation type="journal article" date="2024" name="G3 (Bethesda)">
        <title>Genome assembly of Hibiscus sabdariffa L. provides insights into metabolisms of medicinal natural products.</title>
        <authorList>
            <person name="Kim T."/>
        </authorList>
    </citation>
    <scope>NUCLEOTIDE SEQUENCE [LARGE SCALE GENOMIC DNA]</scope>
    <source>
        <strain evidence="3">TK-2024</strain>
        <tissue evidence="3">Old leaves</tissue>
    </source>
</reference>
<evidence type="ECO:0000256" key="2">
    <source>
        <dbReference type="SAM" id="MobiDB-lite"/>
    </source>
</evidence>
<organism evidence="3 4">
    <name type="scientific">Hibiscus sabdariffa</name>
    <name type="common">roselle</name>
    <dbReference type="NCBI Taxonomy" id="183260"/>
    <lineage>
        <taxon>Eukaryota</taxon>
        <taxon>Viridiplantae</taxon>
        <taxon>Streptophyta</taxon>
        <taxon>Embryophyta</taxon>
        <taxon>Tracheophyta</taxon>
        <taxon>Spermatophyta</taxon>
        <taxon>Magnoliopsida</taxon>
        <taxon>eudicotyledons</taxon>
        <taxon>Gunneridae</taxon>
        <taxon>Pentapetalae</taxon>
        <taxon>rosids</taxon>
        <taxon>malvids</taxon>
        <taxon>Malvales</taxon>
        <taxon>Malvaceae</taxon>
        <taxon>Malvoideae</taxon>
        <taxon>Hibiscus</taxon>
    </lineage>
</organism>
<dbReference type="EMBL" id="JBBPBN010000010">
    <property type="protein sequence ID" value="KAK9031469.1"/>
    <property type="molecule type" value="Genomic_DNA"/>
</dbReference>
<evidence type="ECO:0000313" key="3">
    <source>
        <dbReference type="EMBL" id="KAK9031469.1"/>
    </source>
</evidence>
<dbReference type="PANTHER" id="PTHR35480">
    <property type="entry name" value="MATERNAL EFFECT EMBRYO ARREST 22"/>
    <property type="match status" value="1"/>
</dbReference>
<sequence length="1851" mass="206831">MTAAGGLSKVPLPFATPTCAKYRGGGLISINSASPSPSPPALRLSSFEGLRLYSGRGIAVGARAKARARVNGASETASFEPYLEEMDIVTFLDPPNDLIPLDPNSYNPAAYLWKKIGDIPEERRHRLLQLLNPRLISIAWEIAGTRYYDPKLVNKTASSILSNKDTAIPFQVFNCRTSGGPFLIAWMKYFKKTIFYGNNGKTYGRFIGGSIVGHFANQLCPLYFEVTQTKEVMSTEQPCDLAYEFGDGFLDLDEYPSHFPKPVKHPAGMAGRKQIRPSATEVMWGDFDGKGIHSMRKLACCFLKTTELPLRWTRASHQDNFSLLRCLFPETSLQQEKKKISPEAMAEDVPGTPESSVADAPVEDVRVSTCCQVWKNKYSKAERGRVCLKQAVRILEKGCDNIQAEKLALKQACEEEKARTKVEKEGREKELAFRVSLENEISVLKSEISNLKQKEVSDVEDKIEEIKLLKASVSDRDKEISWLKELVEKEKKRADLEKKKAADASAHAATEKGKAAEEHRLKQLEALRKEVSEAKSKLASEKSKLDEETKKLEEEKKKAVEERKLVDLEMAKARELRKIAEETKKKAVDERKCADSEMAKVEKQRKVAKETKKKAAEERKHADLEMAEAAEQRKIAEENMKKAVEVRKQAEFEMAKAEEQRKIAEETKKAVEEAKVEERRKVVEATKKKAVEEKLHNNSLTKQLDEARRRNIELHKQLQELTGSRNMGDFRFDQPDRNTIAAKTKKTAQFKVLNEDAEKSRAVSGYPQLDDIEKEKTISERKQADSKMRKAEKKRKSVEENTKKTMKGEHCGDHFSKLLEDANLKINELQKQIHKLPSNRETVGALVVSSNNGISAEVAEVKLLKKQLKFEKERVKHAKDVARLERSRSSLLQQELGCMKLELIKLLNRLDALDNHFSAPAKGIYDMEKAGDPAMKKLKNNLHSLKSCQTCFQTENQLLKTRYMDTTTSNPIGETYRHDDHLLPIQGGNCCESITGINSNLESLVGISNKRMLQSSAINSSTASFSDRQLVGSQERGATLAEENLNLQPTLSSISVEVTKNRCNENPAVVAENSVKSPPLGRVKGRVRKKNMILDTVECIETLCCERKNLHLQLEDKLSVLQCMVQMDKPSEEAKRTTPNMQDVYSTHRSHKRRKTSDEETPAAGQSCDGLQMKQMQGCSDHFCNPDTIDPKTMVGFEELVSKNYMKLLDLDDAAEEECYRMAVERPVSPTLPEMKFPGIKSFEVDEFRPLQDESSERFPHENEILASSDKFDVMNVNSSNQLQCNRVNSSPQLQHENGSSFGSFDILKCNENDFCSTLPAERAFLNHSQNSQVDVEKSVAPSSGDGGVSIPSGTGSEIGSTIESIPKFCVMFSNIKDDSSVSRIFRATKTIMVQCSLPAQTEFVMHRISHALKLEKQLLPKEKVCVFFSLVLLNFCTATSKNCSMLGDFISCLNLYAEHINEVMSDPEARSVVAECLDELVSLIQDFLIEGRVMLYAKPSSETSVECDPRRHVIIDGLDVVFTHEAASADMLVASSIILGSICAAADRMGFLCEAAYNIFLMHRYDTSVVLVVVHVFAYVGGDTMFTLRDYSSTMTVLKSIVVFLESECASEATRTPSLVGDVLPQFHASVGCPFSKDTLSVDNAVSLLFTKFQNYAQSGITHQNLTANSSLLSIEDMNVSCCLDKCSLASKQSGPVATGTVCDISDVLSLMELLACNMSWNWTCKKIIVQLWSMLESSVHENLTVAIIILLGQLGRIGVDAVGYEDKEVENLRTKLHAFLLRDTTISAGLPIQLATVTSLLGLVSVDFENVDLPVMSGQFVAADVLGKWFPLLTEEQRAKTIRLFKCID</sequence>
<feature type="region of interest" description="Disordered" evidence="2">
    <location>
        <begin position="603"/>
        <end position="625"/>
    </location>
</feature>
<dbReference type="Proteomes" id="UP001396334">
    <property type="component" value="Unassembled WGS sequence"/>
</dbReference>
<keyword evidence="1" id="KW-0175">Coiled coil</keyword>
<gene>
    <name evidence="3" type="ORF">V6N11_032846</name>
</gene>
<evidence type="ECO:0000256" key="1">
    <source>
        <dbReference type="SAM" id="Coils"/>
    </source>
</evidence>
<feature type="compositionally biased region" description="Basic and acidic residues" evidence="2">
    <location>
        <begin position="797"/>
        <end position="810"/>
    </location>
</feature>
<feature type="region of interest" description="Disordered" evidence="2">
    <location>
        <begin position="494"/>
        <end position="517"/>
    </location>
</feature>
<accession>A0ABR2T224</accession>
<feature type="region of interest" description="Disordered" evidence="2">
    <location>
        <begin position="532"/>
        <end position="556"/>
    </location>
</feature>
<feature type="region of interest" description="Disordered" evidence="2">
    <location>
        <begin position="774"/>
        <end position="810"/>
    </location>
</feature>